<accession>A0A1I6FNF5</accession>
<dbReference type="EMBL" id="FOYQ01000001">
    <property type="protein sequence ID" value="SFR31481.1"/>
    <property type="molecule type" value="Genomic_DNA"/>
</dbReference>
<keyword evidence="3" id="KW-1185">Reference proteome</keyword>
<proteinExistence type="predicted"/>
<dbReference type="RefSeq" id="WP_092980034.1">
    <property type="nucleotide sequence ID" value="NZ_FOYQ01000001.1"/>
</dbReference>
<feature type="domain" description="AraC effector-binding" evidence="1">
    <location>
        <begin position="6"/>
        <end position="163"/>
    </location>
</feature>
<evidence type="ECO:0000259" key="1">
    <source>
        <dbReference type="SMART" id="SM00871"/>
    </source>
</evidence>
<protein>
    <submittedName>
        <fullName evidence="2">AraC family transcriptional regulator</fullName>
    </submittedName>
</protein>
<dbReference type="SMART" id="SM00871">
    <property type="entry name" value="AraC_E_bind"/>
    <property type="match status" value="1"/>
</dbReference>
<dbReference type="InterPro" id="IPR010499">
    <property type="entry name" value="AraC_E-bd"/>
</dbReference>
<dbReference type="Proteomes" id="UP000199534">
    <property type="component" value="Unassembled WGS sequence"/>
</dbReference>
<dbReference type="STRING" id="400055.SAMN04490243_0246"/>
<dbReference type="AlphaFoldDB" id="A0A1I6FNF5"/>
<evidence type="ECO:0000313" key="3">
    <source>
        <dbReference type="Proteomes" id="UP000199534"/>
    </source>
</evidence>
<dbReference type="Pfam" id="PF06445">
    <property type="entry name" value="GyrI-like"/>
    <property type="match status" value="1"/>
</dbReference>
<evidence type="ECO:0000313" key="2">
    <source>
        <dbReference type="EMBL" id="SFR31481.1"/>
    </source>
</evidence>
<dbReference type="InterPro" id="IPR029442">
    <property type="entry name" value="GyrI-like"/>
</dbReference>
<dbReference type="SUPFAM" id="SSF55136">
    <property type="entry name" value="Probable bacterial effector-binding domain"/>
    <property type="match status" value="1"/>
</dbReference>
<dbReference type="InterPro" id="IPR011256">
    <property type="entry name" value="Reg_factor_effector_dom_sf"/>
</dbReference>
<name>A0A1I6FNF5_9FLAO</name>
<dbReference type="OrthoDB" id="8560232at2"/>
<sequence length="164" mass="19131">MPNDPLTPEIRTLPQTLLVGHYLEMNVLSDRTRELWMGFGPQIKQIAHRANPNRYSLEVYPDPDYFNDFDPNKKFQKWAAVAVTRAEDLPVGIEVLDLTEGQYAVFTYRQRMAPPQEFYRRIYMEWLPQSGLKLAHRPHIAIMGPEYDPTDPDSDETLWIPVQA</sequence>
<dbReference type="Gene3D" id="3.20.80.10">
    <property type="entry name" value="Regulatory factor, effector binding domain"/>
    <property type="match status" value="1"/>
</dbReference>
<gene>
    <name evidence="2" type="ORF">SAMN04490243_0246</name>
</gene>
<organism evidence="2 3">
    <name type="scientific">Robiginitalea myxolifaciens</name>
    <dbReference type="NCBI Taxonomy" id="400055"/>
    <lineage>
        <taxon>Bacteria</taxon>
        <taxon>Pseudomonadati</taxon>
        <taxon>Bacteroidota</taxon>
        <taxon>Flavobacteriia</taxon>
        <taxon>Flavobacteriales</taxon>
        <taxon>Flavobacteriaceae</taxon>
        <taxon>Robiginitalea</taxon>
    </lineage>
</organism>
<reference evidence="2 3" key="1">
    <citation type="submission" date="2016-10" db="EMBL/GenBank/DDBJ databases">
        <authorList>
            <person name="de Groot N.N."/>
        </authorList>
    </citation>
    <scope>NUCLEOTIDE SEQUENCE [LARGE SCALE GENOMIC DNA]</scope>
    <source>
        <strain evidence="2 3">DSM 21019</strain>
    </source>
</reference>